<gene>
    <name evidence="4" type="ORF">HMPREF3208_01395</name>
</gene>
<feature type="compositionally biased region" description="Polar residues" evidence="1">
    <location>
        <begin position="134"/>
        <end position="148"/>
    </location>
</feature>
<dbReference type="InterPro" id="IPR051675">
    <property type="entry name" value="Endo/Exo/Phosphatase_dom_1"/>
</dbReference>
<feature type="region of interest" description="Disordered" evidence="1">
    <location>
        <begin position="134"/>
        <end position="234"/>
    </location>
</feature>
<dbReference type="EMBL" id="LRQB01000101">
    <property type="protein sequence ID" value="KXA18201.1"/>
    <property type="molecule type" value="Genomic_DNA"/>
</dbReference>
<name>A0A133NPH2_GARVA</name>
<dbReference type="InterPro" id="IPR003583">
    <property type="entry name" value="Hlx-hairpin-Hlx_DNA-bd_motif"/>
</dbReference>
<dbReference type="GO" id="GO:0015627">
    <property type="term" value="C:type II protein secretion system complex"/>
    <property type="evidence" value="ECO:0007669"/>
    <property type="project" value="TreeGrafter"/>
</dbReference>
<keyword evidence="2" id="KW-1133">Transmembrane helix</keyword>
<dbReference type="GO" id="GO:0015628">
    <property type="term" value="P:protein secretion by the type II secretion system"/>
    <property type="evidence" value="ECO:0007669"/>
    <property type="project" value="TreeGrafter"/>
</dbReference>
<dbReference type="AlphaFoldDB" id="A0A133NPH2"/>
<comment type="caution">
    <text evidence="4">The sequence shown here is derived from an EMBL/GenBank/DDBJ whole genome shotgun (WGS) entry which is preliminary data.</text>
</comment>
<feature type="compositionally biased region" description="Polar residues" evidence="1">
    <location>
        <begin position="179"/>
        <end position="196"/>
    </location>
</feature>
<dbReference type="InterPro" id="IPR004509">
    <property type="entry name" value="Competence_ComEA_HhH"/>
</dbReference>
<keyword evidence="2" id="KW-0812">Transmembrane</keyword>
<sequence length="305" mass="33753">MEDYVHNYGTNHNYGMDNYATNHNYGMDNYATDRNYGLDKPRSDLPRRRIARSLAEFSNDSFAENCSDKSREKSCDSCDETLMSGKTSPRLHMKPVHTLALILLLTVALCASLTMLISQSLTYQRMQHTQAEAWQSASDNPAYSTSSSKKLRNKRAHNSKNIDEDNQSQEDANIDDNSENTIDANNTVSDSNSDGSYSVEHQDGTTHNDHGVTTTKQAKSPLTGTAMRKAQQGAVISRENAGRININTATLAQLQTLKGVGPKTAARILAQRKRVGRFHSLEDLLQIKGIGPKTLNKFRGVLDVG</sequence>
<evidence type="ECO:0000313" key="5">
    <source>
        <dbReference type="Proteomes" id="UP000070687"/>
    </source>
</evidence>
<feature type="compositionally biased region" description="Basic residues" evidence="1">
    <location>
        <begin position="149"/>
        <end position="158"/>
    </location>
</feature>
<feature type="domain" description="Helix-hairpin-helix DNA-binding motif class 1" evidence="3">
    <location>
        <begin position="252"/>
        <end position="271"/>
    </location>
</feature>
<dbReference type="SMART" id="SM00278">
    <property type="entry name" value="HhH1"/>
    <property type="match status" value="2"/>
</dbReference>
<feature type="transmembrane region" description="Helical" evidence="2">
    <location>
        <begin position="96"/>
        <end position="117"/>
    </location>
</feature>
<evidence type="ECO:0000256" key="2">
    <source>
        <dbReference type="SAM" id="Phobius"/>
    </source>
</evidence>
<dbReference type="PATRIC" id="fig|2702.100.peg.1384"/>
<protein>
    <recommendedName>
        <fullName evidence="3">Helix-hairpin-helix DNA-binding motif class 1 domain-containing protein</fullName>
    </recommendedName>
</protein>
<dbReference type="PANTHER" id="PTHR21180:SF32">
    <property type="entry name" value="ENDONUCLEASE_EXONUCLEASE_PHOSPHATASE FAMILY DOMAIN-CONTAINING PROTEIN 1"/>
    <property type="match status" value="1"/>
</dbReference>
<dbReference type="RefSeq" id="WP_081091201.1">
    <property type="nucleotide sequence ID" value="NZ_KQ956878.1"/>
</dbReference>
<organism evidence="4 5">
    <name type="scientific">Gardnerella vaginalis</name>
    <dbReference type="NCBI Taxonomy" id="2702"/>
    <lineage>
        <taxon>Bacteria</taxon>
        <taxon>Bacillati</taxon>
        <taxon>Actinomycetota</taxon>
        <taxon>Actinomycetes</taxon>
        <taxon>Bifidobacteriales</taxon>
        <taxon>Bifidobacteriaceae</taxon>
        <taxon>Gardnerella</taxon>
    </lineage>
</organism>
<dbReference type="PANTHER" id="PTHR21180">
    <property type="entry name" value="ENDONUCLEASE/EXONUCLEASE/PHOSPHATASE FAMILY DOMAIN-CONTAINING PROTEIN 1"/>
    <property type="match status" value="1"/>
</dbReference>
<feature type="compositionally biased region" description="Acidic residues" evidence="1">
    <location>
        <begin position="164"/>
        <end position="178"/>
    </location>
</feature>
<evidence type="ECO:0000259" key="3">
    <source>
        <dbReference type="SMART" id="SM00278"/>
    </source>
</evidence>
<proteinExistence type="predicted"/>
<dbReference type="NCBIfam" id="TIGR00426">
    <property type="entry name" value="competence protein ComEA helix-hairpin-helix repeat region"/>
    <property type="match status" value="1"/>
</dbReference>
<dbReference type="OrthoDB" id="9758724at2"/>
<evidence type="ECO:0000256" key="1">
    <source>
        <dbReference type="SAM" id="MobiDB-lite"/>
    </source>
</evidence>
<dbReference type="InterPro" id="IPR010994">
    <property type="entry name" value="RuvA_2-like"/>
</dbReference>
<keyword evidence="2" id="KW-0472">Membrane</keyword>
<dbReference type="Proteomes" id="UP000070687">
    <property type="component" value="Unassembled WGS sequence"/>
</dbReference>
<feature type="domain" description="Helix-hairpin-helix DNA-binding motif class 1" evidence="3">
    <location>
        <begin position="282"/>
        <end position="301"/>
    </location>
</feature>
<accession>A0A133NPH2</accession>
<dbReference type="GO" id="GO:0006281">
    <property type="term" value="P:DNA repair"/>
    <property type="evidence" value="ECO:0007669"/>
    <property type="project" value="InterPro"/>
</dbReference>
<dbReference type="Gene3D" id="1.10.150.320">
    <property type="entry name" value="Photosystem II 12 kDa extrinsic protein"/>
    <property type="match status" value="1"/>
</dbReference>
<dbReference type="GO" id="GO:0003677">
    <property type="term" value="F:DNA binding"/>
    <property type="evidence" value="ECO:0007669"/>
    <property type="project" value="InterPro"/>
</dbReference>
<evidence type="ECO:0000313" key="4">
    <source>
        <dbReference type="EMBL" id="KXA18201.1"/>
    </source>
</evidence>
<dbReference type="SUPFAM" id="SSF47781">
    <property type="entry name" value="RuvA domain 2-like"/>
    <property type="match status" value="1"/>
</dbReference>
<dbReference type="Pfam" id="PF12836">
    <property type="entry name" value="HHH_3"/>
    <property type="match status" value="1"/>
</dbReference>
<reference evidence="4 5" key="1">
    <citation type="submission" date="2016-01" db="EMBL/GenBank/DDBJ databases">
        <authorList>
            <person name="Oliw E.H."/>
        </authorList>
    </citation>
    <scope>NUCLEOTIDE SEQUENCE [LARGE SCALE GENOMIC DNA]</scope>
    <source>
        <strain evidence="4 5">PSS_7772B</strain>
    </source>
</reference>
<feature type="compositionally biased region" description="Polar residues" evidence="1">
    <location>
        <begin position="211"/>
        <end position="223"/>
    </location>
</feature>
<feature type="compositionally biased region" description="Basic and acidic residues" evidence="1">
    <location>
        <begin position="200"/>
        <end position="210"/>
    </location>
</feature>